<protein>
    <submittedName>
        <fullName evidence="1">Uncharacterized protein</fullName>
    </submittedName>
</protein>
<organism evidence="1 2">
    <name type="scientific">Aphis glycines</name>
    <name type="common">Soybean aphid</name>
    <dbReference type="NCBI Taxonomy" id="307491"/>
    <lineage>
        <taxon>Eukaryota</taxon>
        <taxon>Metazoa</taxon>
        <taxon>Ecdysozoa</taxon>
        <taxon>Arthropoda</taxon>
        <taxon>Hexapoda</taxon>
        <taxon>Insecta</taxon>
        <taxon>Pterygota</taxon>
        <taxon>Neoptera</taxon>
        <taxon>Paraneoptera</taxon>
        <taxon>Hemiptera</taxon>
        <taxon>Sternorrhyncha</taxon>
        <taxon>Aphidomorpha</taxon>
        <taxon>Aphidoidea</taxon>
        <taxon>Aphididae</taxon>
        <taxon>Aphidini</taxon>
        <taxon>Aphis</taxon>
        <taxon>Aphis</taxon>
    </lineage>
</organism>
<gene>
    <name evidence="1" type="ORF">AGLY_018095</name>
</gene>
<name>A0A6G0SSZ4_APHGL</name>
<dbReference type="EMBL" id="VYZN01002784">
    <property type="protein sequence ID" value="KAE9521496.1"/>
    <property type="molecule type" value="Genomic_DNA"/>
</dbReference>
<accession>A0A6G0SSZ4</accession>
<comment type="caution">
    <text evidence="1">The sequence shown here is derived from an EMBL/GenBank/DDBJ whole genome shotgun (WGS) entry which is preliminary data.</text>
</comment>
<evidence type="ECO:0000313" key="2">
    <source>
        <dbReference type="Proteomes" id="UP000475862"/>
    </source>
</evidence>
<dbReference type="AlphaFoldDB" id="A0A6G0SSZ4"/>
<reference evidence="1 2" key="1">
    <citation type="submission" date="2019-08" db="EMBL/GenBank/DDBJ databases">
        <title>The genome of the soybean aphid Biotype 1, its phylome, world population structure and adaptation to the North American continent.</title>
        <authorList>
            <person name="Giordano R."/>
            <person name="Donthu R.K."/>
            <person name="Hernandez A.G."/>
            <person name="Wright C.L."/>
            <person name="Zimin A.V."/>
        </authorList>
    </citation>
    <scope>NUCLEOTIDE SEQUENCE [LARGE SCALE GENOMIC DNA]</scope>
    <source>
        <tissue evidence="1">Whole aphids</tissue>
    </source>
</reference>
<keyword evidence="2" id="KW-1185">Reference proteome</keyword>
<dbReference type="Proteomes" id="UP000475862">
    <property type="component" value="Unassembled WGS sequence"/>
</dbReference>
<sequence length="280" mass="32912">MYVQCFRIYCSNVGLNALHVACHITCTIANCSTTDISVVSSANTNPKWQTDDSSFKAPSLSSEYDSQLYSLDGGTHIYTIFDIKLLFLQDVYLHQKLNFFVSINLHHFCDIAYAPIILIKMRESKYLHELELEMGDHDHHYPQLKLTQWIHYELKAHSSQKRQQTENYCCNFNNVTWIVKDVVTSNNSRFAYNVIIYFYYRQYPYQTLQVVQLSYSLYSLVKLHKKIRRLYLKADLYQISGLHIYIYILFINLIHPSSDIMKGRSQCRLILDLTLIINKT</sequence>
<proteinExistence type="predicted"/>
<evidence type="ECO:0000313" key="1">
    <source>
        <dbReference type="EMBL" id="KAE9521496.1"/>
    </source>
</evidence>